<dbReference type="GeneID" id="100201454"/>
<comment type="subcellular location">
    <subcellularLocation>
        <location evidence="1">Cytoplasm</location>
        <location evidence="1">Cytoskeleton</location>
    </subcellularLocation>
</comment>
<keyword evidence="3" id="KW-0963">Cytoplasm</keyword>
<evidence type="ECO:0000256" key="1">
    <source>
        <dbReference type="ARBA" id="ARBA00004245"/>
    </source>
</evidence>
<dbReference type="InterPro" id="IPR001680">
    <property type="entry name" value="WD40_rpt"/>
</dbReference>
<dbReference type="InterPro" id="IPR025956">
    <property type="entry name" value="DYNC1I1/DYNC1I2"/>
</dbReference>
<dbReference type="Proteomes" id="UP001652625">
    <property type="component" value="Chromosome 11"/>
</dbReference>
<feature type="compositionally biased region" description="Basic and acidic residues" evidence="9">
    <location>
        <begin position="1"/>
        <end position="27"/>
    </location>
</feature>
<keyword evidence="5" id="KW-0677">Repeat</keyword>
<dbReference type="PANTHER" id="PTHR12442:SF22">
    <property type="entry name" value="CYTOPLASMIC DYNEIN 1 INTERMEDIATE CHAIN-RELATED"/>
    <property type="match status" value="1"/>
</dbReference>
<dbReference type="Pfam" id="PF11540">
    <property type="entry name" value="Dynein_IC2"/>
    <property type="match status" value="1"/>
</dbReference>
<comment type="similarity">
    <text evidence="2">Belongs to the dynein intermediate chain family.</text>
</comment>
<organism evidence="10 11">
    <name type="scientific">Hydra vulgaris</name>
    <name type="common">Hydra</name>
    <name type="synonym">Hydra attenuata</name>
    <dbReference type="NCBI Taxonomy" id="6087"/>
    <lineage>
        <taxon>Eukaryota</taxon>
        <taxon>Metazoa</taxon>
        <taxon>Cnidaria</taxon>
        <taxon>Hydrozoa</taxon>
        <taxon>Hydroidolina</taxon>
        <taxon>Anthoathecata</taxon>
        <taxon>Aplanulata</taxon>
        <taxon>Hydridae</taxon>
        <taxon>Hydra</taxon>
    </lineage>
</organism>
<proteinExistence type="inferred from homology"/>
<evidence type="ECO:0000256" key="4">
    <source>
        <dbReference type="ARBA" id="ARBA00022574"/>
    </source>
</evidence>
<evidence type="ECO:0000313" key="10">
    <source>
        <dbReference type="Proteomes" id="UP001652625"/>
    </source>
</evidence>
<sequence>MADRKAELENKRKRLEEMRRIKEERNKKTGVSPSRAAKKVDGSSAFSDSGSSTNEIDSIFKELDLPSSSSIELTQARLETCSIDSGSQQSSPPPARKSVVLSISHREPISFAPKEMVRYTKETQTVVTKEESPEPEVVKVEVVKKEVLQEEKEKKKEEVPKMVELSEEVKNQIMNSQDFLHFFDHAARIIEKAISEDDYVFDYGAVKDEGESESVASKKLALNRQFFDERWSKHRCVTCMDWSQLHPELLVASYNQNELSPQDPDGVALIWNMKYHKQTPEYIFHNQSAIMSVCFAQFHPNLLVGGSYSGQIVLWDNRSRKRAPVQKTPLSAAAHTHPVYCVEVVGTLNAHNLITFSTDGKLCSWSLDMLSQPQEVMDLQHTHTKPVSVTSASFQPGDVNNFVVGSEDGSIYSAQRHGSKAGIVEQFDGHHGPVTSIDYNAVPGPIDFSHLFLTSSFDWTIRLWSNKSTKVLYSFEDNGDYVLDTQWSPINPALFAAVDGMGRLDLWNLNNDTEVPTSSITIASNSAINRVKWSGSGLQLAAGDDEGHIYVYDVGEQLAVPRSDEWARFANTLQDIQANNQAITDIDRPLSPTNNLAANLISPPRM</sequence>
<dbReference type="Gene3D" id="2.130.10.10">
    <property type="entry name" value="YVTN repeat-like/Quinoprotein amine dehydrogenase"/>
    <property type="match status" value="2"/>
</dbReference>
<dbReference type="PANTHER" id="PTHR12442">
    <property type="entry name" value="DYNEIN INTERMEDIATE CHAIN"/>
    <property type="match status" value="1"/>
</dbReference>
<evidence type="ECO:0000256" key="6">
    <source>
        <dbReference type="ARBA" id="ARBA00023212"/>
    </source>
</evidence>
<evidence type="ECO:0000313" key="11">
    <source>
        <dbReference type="RefSeq" id="XP_065666848.1"/>
    </source>
</evidence>
<keyword evidence="8" id="KW-0175">Coiled coil</keyword>
<gene>
    <name evidence="11" type="primary">LOC100201454</name>
</gene>
<protein>
    <submittedName>
        <fullName evidence="11">Cytoplasmic dynein 1 intermediate chain 2 isoform X2</fullName>
    </submittedName>
</protein>
<feature type="repeat" description="WD" evidence="7">
    <location>
        <begin position="427"/>
        <end position="474"/>
    </location>
</feature>
<evidence type="ECO:0000256" key="9">
    <source>
        <dbReference type="SAM" id="MobiDB-lite"/>
    </source>
</evidence>
<evidence type="ECO:0000256" key="3">
    <source>
        <dbReference type="ARBA" id="ARBA00022490"/>
    </source>
</evidence>
<feature type="compositionally biased region" description="Low complexity" evidence="9">
    <location>
        <begin position="42"/>
        <end position="52"/>
    </location>
</feature>
<keyword evidence="4 7" id="KW-0853">WD repeat</keyword>
<dbReference type="InterPro" id="IPR036322">
    <property type="entry name" value="WD40_repeat_dom_sf"/>
</dbReference>
<evidence type="ECO:0000256" key="7">
    <source>
        <dbReference type="PROSITE-ProRule" id="PRU00221"/>
    </source>
</evidence>
<feature type="coiled-coil region" evidence="8">
    <location>
        <begin position="138"/>
        <end position="165"/>
    </location>
</feature>
<keyword evidence="6" id="KW-0206">Cytoskeleton</keyword>
<dbReference type="PROSITE" id="PS50082">
    <property type="entry name" value="WD_REPEATS_2"/>
    <property type="match status" value="1"/>
</dbReference>
<keyword evidence="10" id="KW-1185">Reference proteome</keyword>
<dbReference type="SMART" id="SM00320">
    <property type="entry name" value="WD40"/>
    <property type="match status" value="7"/>
</dbReference>
<evidence type="ECO:0000256" key="5">
    <source>
        <dbReference type="ARBA" id="ARBA00022737"/>
    </source>
</evidence>
<evidence type="ECO:0000256" key="8">
    <source>
        <dbReference type="SAM" id="Coils"/>
    </source>
</evidence>
<dbReference type="SUPFAM" id="SSF50978">
    <property type="entry name" value="WD40 repeat-like"/>
    <property type="match status" value="1"/>
</dbReference>
<feature type="region of interest" description="Disordered" evidence="9">
    <location>
        <begin position="1"/>
        <end position="53"/>
    </location>
</feature>
<dbReference type="RefSeq" id="XP_065666848.1">
    <property type="nucleotide sequence ID" value="XM_065810776.1"/>
</dbReference>
<dbReference type="Pfam" id="PF00400">
    <property type="entry name" value="WD40"/>
    <property type="match status" value="3"/>
</dbReference>
<reference evidence="11" key="1">
    <citation type="submission" date="2025-08" db="UniProtKB">
        <authorList>
            <consortium name="RefSeq"/>
        </authorList>
    </citation>
    <scope>IDENTIFICATION</scope>
</reference>
<accession>A0ABM4CYA0</accession>
<evidence type="ECO:0000256" key="2">
    <source>
        <dbReference type="ARBA" id="ARBA00011059"/>
    </source>
</evidence>
<name>A0ABM4CYA0_HYDVU</name>
<dbReference type="InterPro" id="IPR015943">
    <property type="entry name" value="WD40/YVTN_repeat-like_dom_sf"/>
</dbReference>
<dbReference type="InterPro" id="IPR050687">
    <property type="entry name" value="Dynein_IC"/>
</dbReference>